<evidence type="ECO:0000313" key="3">
    <source>
        <dbReference type="Proteomes" id="UP000051048"/>
    </source>
</evidence>
<reference evidence="2 3" key="1">
    <citation type="journal article" date="2015" name="Genome Announc.">
        <title>Expanding the biotechnology potential of lactobacilli through comparative genomics of 213 strains and associated genera.</title>
        <authorList>
            <person name="Sun Z."/>
            <person name="Harris H.M."/>
            <person name="McCann A."/>
            <person name="Guo C."/>
            <person name="Argimon S."/>
            <person name="Zhang W."/>
            <person name="Yang X."/>
            <person name="Jeffery I.B."/>
            <person name="Cooney J.C."/>
            <person name="Kagawa T.F."/>
            <person name="Liu W."/>
            <person name="Song Y."/>
            <person name="Salvetti E."/>
            <person name="Wrobel A."/>
            <person name="Rasinkangas P."/>
            <person name="Parkhill J."/>
            <person name="Rea M.C."/>
            <person name="O'Sullivan O."/>
            <person name="Ritari J."/>
            <person name="Douillard F.P."/>
            <person name="Paul Ross R."/>
            <person name="Yang R."/>
            <person name="Briner A.E."/>
            <person name="Felis G.E."/>
            <person name="de Vos W.M."/>
            <person name="Barrangou R."/>
            <person name="Klaenhammer T.R."/>
            <person name="Caufield P.W."/>
            <person name="Cui Y."/>
            <person name="Zhang H."/>
            <person name="O'Toole P.W."/>
        </authorList>
    </citation>
    <scope>NUCLEOTIDE SEQUENCE [LARGE SCALE GENOMIC DNA]</scope>
    <source>
        <strain evidence="2 3">DSM 15833</strain>
    </source>
</reference>
<feature type="domain" description="Helicase Helix-turn-helix" evidence="1">
    <location>
        <begin position="246"/>
        <end position="321"/>
    </location>
</feature>
<sequence length="352" mass="41279">MEEKWLRYFDQQQARRPAVLRQLMLGKVTSSVAFWAWTYDWLKYYYLNPHLKKEIFDQEIKNLQKKGYLSEGEAGMVLTNQGQAFLAATQTGICIQKPELFGRINMKLWPEALALWVQVCSELSYSNSHYRVLSQRIFLQNQVKMVLQQVDKAQFVVDFSQALDAFLAQEKPQAALAFALLLAGHQQTGFTQTQVAKKVGWTPKQVEVNYLDMVSRLGEYFLQANDKLKCLVEPYLRRNVLFSEPAQESYRLFLKGYSRQKIAQLRGVKISTVNDHLLLAAILYPDFDRKQAFVQAADREILRQYYHGSPEKWRYKDMQQKRVDVEFIKFRIYQIQKMREVGYGQTTTIFTN</sequence>
<protein>
    <recommendedName>
        <fullName evidence="1">Helicase Helix-turn-helix domain-containing protein</fullName>
    </recommendedName>
</protein>
<dbReference type="Proteomes" id="UP000051048">
    <property type="component" value="Unassembled WGS sequence"/>
</dbReference>
<gene>
    <name evidence="2" type="ORF">FC36_GL000549</name>
</gene>
<accession>A0A0R1U5R8</accession>
<dbReference type="AlphaFoldDB" id="A0A0R1U5R8"/>
<dbReference type="OrthoDB" id="2146354at2"/>
<evidence type="ECO:0000259" key="1">
    <source>
        <dbReference type="Pfam" id="PF14493"/>
    </source>
</evidence>
<evidence type="ECO:0000313" key="2">
    <source>
        <dbReference type="EMBL" id="KRL85179.1"/>
    </source>
</evidence>
<name>A0A0R1U5R8_9LACO</name>
<organism evidence="2 3">
    <name type="scientific">Ligilactobacillus equi DSM 15833 = JCM 10991</name>
    <dbReference type="NCBI Taxonomy" id="1423740"/>
    <lineage>
        <taxon>Bacteria</taxon>
        <taxon>Bacillati</taxon>
        <taxon>Bacillota</taxon>
        <taxon>Bacilli</taxon>
        <taxon>Lactobacillales</taxon>
        <taxon>Lactobacillaceae</taxon>
        <taxon>Ligilactobacillus</taxon>
    </lineage>
</organism>
<dbReference type="InterPro" id="IPR029491">
    <property type="entry name" value="Helicase_HTH"/>
</dbReference>
<dbReference type="EMBL" id="AZFH01000001">
    <property type="protein sequence ID" value="KRL85179.1"/>
    <property type="molecule type" value="Genomic_DNA"/>
</dbReference>
<dbReference type="PATRIC" id="fig|1423740.3.peg.595"/>
<proteinExistence type="predicted"/>
<dbReference type="STRING" id="1423740.FC36_GL000549"/>
<dbReference type="Pfam" id="PF14493">
    <property type="entry name" value="HTH_40"/>
    <property type="match status" value="1"/>
</dbReference>
<comment type="caution">
    <text evidence="2">The sequence shown here is derived from an EMBL/GenBank/DDBJ whole genome shotgun (WGS) entry which is preliminary data.</text>
</comment>
<dbReference type="RefSeq" id="WP_025020280.1">
    <property type="nucleotide sequence ID" value="NZ_AZFH01000001.1"/>
</dbReference>